<dbReference type="NCBIfam" id="TIGR01709">
    <property type="entry name" value="typeII_sec_gspL"/>
    <property type="match status" value="1"/>
</dbReference>
<evidence type="ECO:0000256" key="3">
    <source>
        <dbReference type="ARBA" id="ARBA00022448"/>
    </source>
</evidence>
<keyword evidence="8" id="KW-1133">Transmembrane helix</keyword>
<accession>A0A4Y9T3X4</accession>
<comment type="similarity">
    <text evidence="2">Belongs to the GSP L family.</text>
</comment>
<dbReference type="PIRSF" id="PIRSF015761">
    <property type="entry name" value="Protein_L"/>
    <property type="match status" value="1"/>
</dbReference>
<feature type="domain" description="GspL cytoplasmic actin-ATPase-like" evidence="10">
    <location>
        <begin position="17"/>
        <end position="166"/>
    </location>
</feature>
<dbReference type="AlphaFoldDB" id="A0A4Y9T3X4"/>
<dbReference type="Pfam" id="PF12693">
    <property type="entry name" value="GspL_C"/>
    <property type="match status" value="1"/>
</dbReference>
<comment type="subcellular location">
    <subcellularLocation>
        <location evidence="1">Cell inner membrane</location>
        <topology evidence="1">Single-pass membrane protein</topology>
    </subcellularLocation>
</comment>
<dbReference type="SUPFAM" id="SSF53067">
    <property type="entry name" value="Actin-like ATPase domain"/>
    <property type="match status" value="1"/>
</dbReference>
<evidence type="ECO:0000256" key="5">
    <source>
        <dbReference type="ARBA" id="ARBA00022519"/>
    </source>
</evidence>
<dbReference type="GO" id="GO:0005886">
    <property type="term" value="C:plasma membrane"/>
    <property type="evidence" value="ECO:0007669"/>
    <property type="project" value="UniProtKB-SubCell"/>
</dbReference>
<dbReference type="InterPro" id="IPR043129">
    <property type="entry name" value="ATPase_NBD"/>
</dbReference>
<evidence type="ECO:0000256" key="1">
    <source>
        <dbReference type="ARBA" id="ARBA00004377"/>
    </source>
</evidence>
<keyword evidence="6" id="KW-0812">Transmembrane</keyword>
<dbReference type="EMBL" id="SPUM01000030">
    <property type="protein sequence ID" value="TFW34120.1"/>
    <property type="molecule type" value="Genomic_DNA"/>
</dbReference>
<proteinExistence type="inferred from homology"/>
<evidence type="ECO:0000256" key="7">
    <source>
        <dbReference type="ARBA" id="ARBA00022927"/>
    </source>
</evidence>
<keyword evidence="13" id="KW-1185">Reference proteome</keyword>
<keyword evidence="7" id="KW-0653">Protein transport</keyword>
<evidence type="ECO:0000259" key="10">
    <source>
        <dbReference type="Pfam" id="PF05134"/>
    </source>
</evidence>
<dbReference type="InterPro" id="IPR007812">
    <property type="entry name" value="T2SS_protein-GspL"/>
</dbReference>
<dbReference type="Proteomes" id="UP000297258">
    <property type="component" value="Unassembled WGS sequence"/>
</dbReference>
<dbReference type="Pfam" id="PF05134">
    <property type="entry name" value="T2SSL"/>
    <property type="match status" value="1"/>
</dbReference>
<evidence type="ECO:0000259" key="11">
    <source>
        <dbReference type="Pfam" id="PF12693"/>
    </source>
</evidence>
<dbReference type="GO" id="GO:0015627">
    <property type="term" value="C:type II protein secretion system complex"/>
    <property type="evidence" value="ECO:0007669"/>
    <property type="project" value="InterPro"/>
</dbReference>
<dbReference type="InterPro" id="IPR025691">
    <property type="entry name" value="GspL_pp_dom"/>
</dbReference>
<sequence length="402" mass="42843">MTTLYIRHPARAEGDGAPCRFAVVADNGSIEQQGEAVLRSLTDLVAATRRVVLLLSGADVTLLMLPVPPLSGARLKSALPGLVEEHILGDPMDAVLVAGPAQADGTRPVAVAQRDWLEPLVRTLLAQGARSVTALPFQLCLPLEPGSVTVEIGYGELTLRQGQYQGLGLALDGTPASMLQTARSLAGDAPLLLCVPPGQVGEYQALASEAGPGIGLAATDWPHWIAGAKSVLLDLVPGLGAAGAPTRDWRRWRWPLRLALLAVVINLVGLNAQWIGLRREANAVRQQINTTFRSVYPNEPVSDPVLQMRQNISRARANTGDVAPDEFTYLAAAYGEAAQTLPRQPGIASMDYRERALSIKVKPETVDPALTRQLQAALAARNMSLQETGTAIWLIRSTGAKQ</sequence>
<dbReference type="InterPro" id="IPR024230">
    <property type="entry name" value="GspL_cyto_dom"/>
</dbReference>
<protein>
    <submittedName>
        <fullName evidence="12">General secretion pathway protein GspL</fullName>
    </submittedName>
</protein>
<evidence type="ECO:0000313" key="13">
    <source>
        <dbReference type="Proteomes" id="UP000297258"/>
    </source>
</evidence>
<comment type="caution">
    <text evidence="12">The sequence shown here is derived from an EMBL/GenBank/DDBJ whole genome shotgun (WGS) entry which is preliminary data.</text>
</comment>
<name>A0A4Y9T3X4_9BURK</name>
<dbReference type="GO" id="GO:0009276">
    <property type="term" value="C:Gram-negative-bacterium-type cell wall"/>
    <property type="evidence" value="ECO:0007669"/>
    <property type="project" value="InterPro"/>
</dbReference>
<keyword evidence="9" id="KW-0472">Membrane</keyword>
<evidence type="ECO:0000313" key="12">
    <source>
        <dbReference type="EMBL" id="TFW34120.1"/>
    </source>
</evidence>
<evidence type="ECO:0000256" key="4">
    <source>
        <dbReference type="ARBA" id="ARBA00022475"/>
    </source>
</evidence>
<evidence type="ECO:0000256" key="8">
    <source>
        <dbReference type="ARBA" id="ARBA00022989"/>
    </source>
</evidence>
<dbReference type="GO" id="GO:0015628">
    <property type="term" value="P:protein secretion by the type II secretion system"/>
    <property type="evidence" value="ECO:0007669"/>
    <property type="project" value="InterPro"/>
</dbReference>
<reference evidence="12 13" key="1">
    <citation type="submission" date="2019-03" db="EMBL/GenBank/DDBJ databases">
        <title>Draft genome of Massilia hortus sp. nov., a novel bacterial species of the Oxalobacteraceae family.</title>
        <authorList>
            <person name="Peta V."/>
            <person name="Raths R."/>
            <person name="Bucking H."/>
        </authorList>
    </citation>
    <scope>NUCLEOTIDE SEQUENCE [LARGE SCALE GENOMIC DNA]</scope>
    <source>
        <strain evidence="12 13">ONC3</strain>
    </source>
</reference>
<dbReference type="Gene3D" id="3.30.420.380">
    <property type="match status" value="1"/>
</dbReference>
<keyword evidence="4" id="KW-1003">Cell membrane</keyword>
<gene>
    <name evidence="12" type="ORF">E4O92_04805</name>
</gene>
<evidence type="ECO:0000256" key="6">
    <source>
        <dbReference type="ARBA" id="ARBA00022692"/>
    </source>
</evidence>
<keyword evidence="3" id="KW-0813">Transport</keyword>
<evidence type="ECO:0000256" key="2">
    <source>
        <dbReference type="ARBA" id="ARBA00005318"/>
    </source>
</evidence>
<feature type="domain" description="GspL periplasmic" evidence="11">
    <location>
        <begin position="247"/>
        <end position="386"/>
    </location>
</feature>
<organism evidence="12 13">
    <name type="scientific">Massilia horti</name>
    <dbReference type="NCBI Taxonomy" id="2562153"/>
    <lineage>
        <taxon>Bacteria</taxon>
        <taxon>Pseudomonadati</taxon>
        <taxon>Pseudomonadota</taxon>
        <taxon>Betaproteobacteria</taxon>
        <taxon>Burkholderiales</taxon>
        <taxon>Oxalobacteraceae</taxon>
        <taxon>Telluria group</taxon>
        <taxon>Massilia</taxon>
    </lineage>
</organism>
<dbReference type="OrthoDB" id="8557903at2"/>
<evidence type="ECO:0000256" key="9">
    <source>
        <dbReference type="ARBA" id="ARBA00023136"/>
    </source>
</evidence>
<keyword evidence="5" id="KW-0997">Cell inner membrane</keyword>
<dbReference type="RefSeq" id="WP_135188611.1">
    <property type="nucleotide sequence ID" value="NZ_SPUM01000030.1"/>
</dbReference>